<dbReference type="AlphaFoldDB" id="A0A5I0D3F1"/>
<dbReference type="EMBL" id="AAHEBA010000026">
    <property type="protein sequence ID" value="EBV0637241.1"/>
    <property type="molecule type" value="Genomic_DNA"/>
</dbReference>
<organism evidence="1">
    <name type="scientific">Salmonella enterica subsp. enterica serovar Ouagadougou</name>
    <dbReference type="NCBI Taxonomy" id="2564899"/>
    <lineage>
        <taxon>Bacteria</taxon>
        <taxon>Pseudomonadati</taxon>
        <taxon>Pseudomonadota</taxon>
        <taxon>Gammaproteobacteria</taxon>
        <taxon>Enterobacterales</taxon>
        <taxon>Enterobacteriaceae</taxon>
        <taxon>Salmonella</taxon>
    </lineage>
</organism>
<protein>
    <submittedName>
        <fullName evidence="1">Uncharacterized protein</fullName>
    </submittedName>
</protein>
<accession>A0A5I0D3F1</accession>
<sequence>MTQLVSPQTDMASARAARDSLLLGLEAVGNLMFWSDPEQSPESTAANMRKLGQMIETVCVMVADLEVTIENQCNREAGQ</sequence>
<evidence type="ECO:0000313" key="1">
    <source>
        <dbReference type="EMBL" id="EBV0637241.1"/>
    </source>
</evidence>
<proteinExistence type="predicted"/>
<name>A0A5I0D3F1_SALET</name>
<comment type="caution">
    <text evidence="1">The sequence shown here is derived from an EMBL/GenBank/DDBJ whole genome shotgun (WGS) entry which is preliminary data.</text>
</comment>
<reference evidence="1" key="1">
    <citation type="submission" date="2018-06" db="EMBL/GenBank/DDBJ databases">
        <authorList>
            <person name="Ashton P.M."/>
            <person name="Dallman T."/>
            <person name="Nair S."/>
            <person name="De Pinna E."/>
            <person name="Peters T."/>
            <person name="Grant K."/>
        </authorList>
    </citation>
    <scope>NUCLEOTIDE SEQUENCE</scope>
    <source>
        <strain evidence="1">458084</strain>
    </source>
</reference>
<gene>
    <name evidence="1" type="ORF">DNM41_20370</name>
</gene>